<sequence length="56" mass="6573">MEPIRDSIYYEQLARVARLKADTSDDPHLALRLREAAIKHERMARRLRRTDALDPA</sequence>
<dbReference type="Proteomes" id="UP001166571">
    <property type="component" value="Unassembled WGS sequence"/>
</dbReference>
<proteinExistence type="predicted"/>
<gene>
    <name evidence="1" type="ORF">K5P26_11055</name>
</gene>
<protein>
    <submittedName>
        <fullName evidence="1">Uncharacterized protein</fullName>
    </submittedName>
</protein>
<organism evidence="1 2">
    <name type="scientific">Sphingopyxis jiangsuensis</name>
    <dbReference type="NCBI Taxonomy" id="2871171"/>
    <lineage>
        <taxon>Bacteria</taxon>
        <taxon>Pseudomonadati</taxon>
        <taxon>Pseudomonadota</taxon>
        <taxon>Alphaproteobacteria</taxon>
        <taxon>Sphingomonadales</taxon>
        <taxon>Sphingomonadaceae</taxon>
        <taxon>Sphingopyxis</taxon>
    </lineage>
</organism>
<evidence type="ECO:0000313" key="2">
    <source>
        <dbReference type="Proteomes" id="UP001166571"/>
    </source>
</evidence>
<comment type="caution">
    <text evidence="1">The sequence shown here is derived from an EMBL/GenBank/DDBJ whole genome shotgun (WGS) entry which is preliminary data.</text>
</comment>
<dbReference type="RefSeq" id="WP_201928237.1">
    <property type="nucleotide sequence ID" value="NZ_JAERPO010000002.1"/>
</dbReference>
<evidence type="ECO:0000313" key="1">
    <source>
        <dbReference type="EMBL" id="MBY4637674.1"/>
    </source>
</evidence>
<name>A0ABS7MFE5_9SPHN</name>
<keyword evidence="2" id="KW-1185">Reference proteome</keyword>
<reference evidence="1" key="1">
    <citation type="submission" date="2021-08" db="EMBL/GenBank/DDBJ databases">
        <title>Sphingopyxis panaciterrulae sp. nov., isolated from the surface water of the Yellow Sea.</title>
        <authorList>
            <person name="Gao Z."/>
            <person name="Zhang D."/>
            <person name="Zhang A."/>
        </authorList>
    </citation>
    <scope>NUCLEOTIDE SEQUENCE</scope>
    <source>
        <strain evidence="1">XHP0097</strain>
    </source>
</reference>
<dbReference type="EMBL" id="JAILXK010000002">
    <property type="protein sequence ID" value="MBY4637674.1"/>
    <property type="molecule type" value="Genomic_DNA"/>
</dbReference>
<accession>A0ABS7MFE5</accession>